<proteinExistence type="predicted"/>
<evidence type="ECO:0000313" key="1">
    <source>
        <dbReference type="EMBL" id="MDV2621934.1"/>
    </source>
</evidence>
<sequence length="105" mass="12623">MTISEYYLRLEAYQLRRVEERTNLALQAFFNQMVQTPKSKSNPHPKYDQLDKLYDAEAEISEIRHQFEGLPSKRIEKQERSRMIAERYAAYQKIKERRKQNGGKL</sequence>
<protein>
    <submittedName>
        <fullName evidence="1">Uncharacterized protein</fullName>
    </submittedName>
</protein>
<dbReference type="EMBL" id="JAWJAV010000007">
    <property type="protein sequence ID" value="MDV2621934.1"/>
    <property type="molecule type" value="Genomic_DNA"/>
</dbReference>
<evidence type="ECO:0000313" key="2">
    <source>
        <dbReference type="Proteomes" id="UP001280897"/>
    </source>
</evidence>
<dbReference type="AlphaFoldDB" id="A0AAW8YKE6"/>
<reference evidence="1" key="2">
    <citation type="submission" date="2023-10" db="EMBL/GenBank/DDBJ databases">
        <authorList>
            <person name="Khurajog B."/>
        </authorList>
    </citation>
    <scope>NUCLEOTIDE SEQUENCE</scope>
    <source>
        <strain evidence="1">BF9</strain>
    </source>
</reference>
<dbReference type="Proteomes" id="UP001280897">
    <property type="component" value="Unassembled WGS sequence"/>
</dbReference>
<comment type="caution">
    <text evidence="1">The sequence shown here is derived from an EMBL/GenBank/DDBJ whole genome shotgun (WGS) entry which is preliminary data.</text>
</comment>
<reference evidence="1" key="1">
    <citation type="journal article" date="2023" name="PeerJ">
        <title>Selection and evaluation of lactic acid bacteria from chicken feces in Thailand as potential probiotics.</title>
        <authorList>
            <person name="Khurajog B."/>
            <person name="Disastra Y."/>
            <person name="Lawwyne L.D."/>
            <person name="Sirichokchatchawan W."/>
            <person name="Niyomtham W."/>
            <person name="Yindee J."/>
            <person name="Hampson D.J."/>
            <person name="Prapasarakul N."/>
        </authorList>
    </citation>
    <scope>NUCLEOTIDE SEQUENCE</scope>
    <source>
        <strain evidence="1">BF9</strain>
    </source>
</reference>
<gene>
    <name evidence="1" type="ORF">R0G89_09340</name>
</gene>
<accession>A0AAW8YKE6</accession>
<organism evidence="1 2">
    <name type="scientific">Pediococcus acidilactici</name>
    <dbReference type="NCBI Taxonomy" id="1254"/>
    <lineage>
        <taxon>Bacteria</taxon>
        <taxon>Bacillati</taxon>
        <taxon>Bacillota</taxon>
        <taxon>Bacilli</taxon>
        <taxon>Lactobacillales</taxon>
        <taxon>Lactobacillaceae</taxon>
        <taxon>Pediococcus</taxon>
        <taxon>Pediococcus acidilactici group</taxon>
    </lineage>
</organism>
<name>A0AAW8YKE6_PEDAC</name>
<dbReference type="RefSeq" id="WP_317072467.1">
    <property type="nucleotide sequence ID" value="NZ_JAWJAV010000007.1"/>
</dbReference>